<dbReference type="RefSeq" id="WP_194929050.1">
    <property type="nucleotide sequence ID" value="NZ_JADLZT010000001.1"/>
</dbReference>
<feature type="transmembrane region" description="Helical" evidence="1">
    <location>
        <begin position="175"/>
        <end position="193"/>
    </location>
</feature>
<evidence type="ECO:0000313" key="3">
    <source>
        <dbReference type="Proteomes" id="UP001429984"/>
    </source>
</evidence>
<keyword evidence="3" id="KW-1185">Reference proteome</keyword>
<dbReference type="EMBL" id="JADLZT010000001">
    <property type="protein sequence ID" value="MBF6022430.1"/>
    <property type="molecule type" value="Genomic_DNA"/>
</dbReference>
<feature type="transmembrane region" description="Helical" evidence="1">
    <location>
        <begin position="80"/>
        <end position="100"/>
    </location>
</feature>
<keyword evidence="1" id="KW-1133">Transmembrane helix</keyword>
<protein>
    <submittedName>
        <fullName evidence="2">Uncharacterized protein</fullName>
    </submittedName>
</protein>
<organism evidence="2 3">
    <name type="scientific">Lysobacter niastensis</name>
    <dbReference type="NCBI Taxonomy" id="380629"/>
    <lineage>
        <taxon>Bacteria</taxon>
        <taxon>Pseudomonadati</taxon>
        <taxon>Pseudomonadota</taxon>
        <taxon>Gammaproteobacteria</taxon>
        <taxon>Lysobacterales</taxon>
        <taxon>Lysobacteraceae</taxon>
        <taxon>Lysobacter</taxon>
    </lineage>
</organism>
<keyword evidence="1" id="KW-0472">Membrane</keyword>
<reference evidence="2 3" key="1">
    <citation type="submission" date="2020-11" db="EMBL/GenBank/DDBJ databases">
        <title>Draft Genome Sequence and Secondary Metabolite Biosynthetic Potential of the Lysobacter niastensis Type strain DSM 18481.</title>
        <authorList>
            <person name="Turrini P."/>
            <person name="Artuso I."/>
            <person name="Tescari M."/>
            <person name="Lugli G.A."/>
            <person name="Frangipani E."/>
            <person name="Ventura M."/>
            <person name="Visca P."/>
        </authorList>
    </citation>
    <scope>NUCLEOTIDE SEQUENCE [LARGE SCALE GENOMIC DNA]</scope>
    <source>
        <strain evidence="2 3">DSM 18481</strain>
    </source>
</reference>
<accession>A0ABS0B1S0</accession>
<comment type="caution">
    <text evidence="2">The sequence shown here is derived from an EMBL/GenBank/DDBJ whole genome shotgun (WGS) entry which is preliminary data.</text>
</comment>
<gene>
    <name evidence="2" type="ORF">IU514_00175</name>
</gene>
<sequence length="209" mass="23244">MAGTRAQPATKPRSHRGFVVFRWLVYALLACDVVLYARFGRATEFLDTAAWFVLLLLFEWETGGWTLPSRWRPALHAVRAVAALAVVAACVGYALEQVWLDFANEMVWLGVIALLELEVRLPQEAAGWHRLRRAVAALLYLALIGFMLTWAAMGVGGADADSASMRAAWLDAWDALLWLVAFVAIELNVFGLAPARPRRVLERQPSPRS</sequence>
<keyword evidence="1" id="KW-0812">Transmembrane</keyword>
<feature type="transmembrane region" description="Helical" evidence="1">
    <location>
        <begin position="134"/>
        <end position="155"/>
    </location>
</feature>
<evidence type="ECO:0000313" key="2">
    <source>
        <dbReference type="EMBL" id="MBF6022430.1"/>
    </source>
</evidence>
<feature type="transmembrane region" description="Helical" evidence="1">
    <location>
        <begin position="20"/>
        <end position="37"/>
    </location>
</feature>
<evidence type="ECO:0000256" key="1">
    <source>
        <dbReference type="SAM" id="Phobius"/>
    </source>
</evidence>
<name>A0ABS0B1S0_9GAMM</name>
<dbReference type="Proteomes" id="UP001429984">
    <property type="component" value="Unassembled WGS sequence"/>
</dbReference>
<proteinExistence type="predicted"/>